<dbReference type="GO" id="GO:0015074">
    <property type="term" value="P:DNA integration"/>
    <property type="evidence" value="ECO:0007669"/>
    <property type="project" value="InterPro"/>
</dbReference>
<evidence type="ECO:0000256" key="1">
    <source>
        <dbReference type="ARBA" id="ARBA00023172"/>
    </source>
</evidence>
<evidence type="ECO:0000313" key="3">
    <source>
        <dbReference type="EMBL" id="TMM43784.1"/>
    </source>
</evidence>
<dbReference type="Gene3D" id="1.10.443.10">
    <property type="entry name" value="Intergrase catalytic core"/>
    <property type="match status" value="1"/>
</dbReference>
<dbReference type="InterPro" id="IPR002104">
    <property type="entry name" value="Integrase_catalytic"/>
</dbReference>
<dbReference type="EMBL" id="SZVP01000013">
    <property type="protein sequence ID" value="TMM43784.1"/>
    <property type="molecule type" value="Genomic_DNA"/>
</dbReference>
<dbReference type="Pfam" id="PF00589">
    <property type="entry name" value="Phage_integrase"/>
    <property type="match status" value="1"/>
</dbReference>
<feature type="domain" description="Tyr recombinase" evidence="2">
    <location>
        <begin position="1"/>
        <end position="81"/>
    </location>
</feature>
<comment type="caution">
    <text evidence="3">The sequence shown here is derived from an EMBL/GenBank/DDBJ whole genome shotgun (WGS) entry which is preliminary data.</text>
</comment>
<dbReference type="GO" id="GO:0003677">
    <property type="term" value="F:DNA binding"/>
    <property type="evidence" value="ECO:0007669"/>
    <property type="project" value="InterPro"/>
</dbReference>
<dbReference type="GO" id="GO:0006310">
    <property type="term" value="P:DNA recombination"/>
    <property type="evidence" value="ECO:0007669"/>
    <property type="project" value="UniProtKB-KW"/>
</dbReference>
<dbReference type="SUPFAM" id="SSF56349">
    <property type="entry name" value="DNA breaking-rejoining enzymes"/>
    <property type="match status" value="1"/>
</dbReference>
<gene>
    <name evidence="3" type="ORF">FCS21_12730</name>
</gene>
<keyword evidence="1" id="KW-0233">DNA recombination</keyword>
<reference evidence="3 4" key="1">
    <citation type="submission" date="2019-05" db="EMBL/GenBank/DDBJ databases">
        <title>Colwellia ponticola sp. nov., isolated from seawater.</title>
        <authorList>
            <person name="Yoon J.-H."/>
        </authorList>
    </citation>
    <scope>NUCLEOTIDE SEQUENCE [LARGE SCALE GENOMIC DNA]</scope>
    <source>
        <strain evidence="3 4">OISW-25</strain>
    </source>
</reference>
<evidence type="ECO:0000259" key="2">
    <source>
        <dbReference type="PROSITE" id="PS51898"/>
    </source>
</evidence>
<accession>A0A8H2PL49</accession>
<name>A0A8H2PL49_9GAMM</name>
<protein>
    <recommendedName>
        <fullName evidence="2">Tyr recombinase domain-containing protein</fullName>
    </recommendedName>
</protein>
<evidence type="ECO:0000313" key="4">
    <source>
        <dbReference type="Proteomes" id="UP000307702"/>
    </source>
</evidence>
<dbReference type="InterPro" id="IPR013762">
    <property type="entry name" value="Integrase-like_cat_sf"/>
</dbReference>
<dbReference type="InterPro" id="IPR011010">
    <property type="entry name" value="DNA_brk_join_enz"/>
</dbReference>
<keyword evidence="4" id="KW-1185">Reference proteome</keyword>
<dbReference type="Proteomes" id="UP000307702">
    <property type="component" value="Unassembled WGS sequence"/>
</dbReference>
<organism evidence="3 4">
    <name type="scientific">Colwellia ponticola</name>
    <dbReference type="NCBI Taxonomy" id="2304625"/>
    <lineage>
        <taxon>Bacteria</taxon>
        <taxon>Pseudomonadati</taxon>
        <taxon>Pseudomonadota</taxon>
        <taxon>Gammaproteobacteria</taxon>
        <taxon>Alteromonadales</taxon>
        <taxon>Colwelliaceae</taxon>
        <taxon>Colwellia</taxon>
    </lineage>
</organism>
<dbReference type="PROSITE" id="PS51898">
    <property type="entry name" value="TYR_RECOMBINASE"/>
    <property type="match status" value="1"/>
</dbReference>
<dbReference type="OrthoDB" id="9801717at2"/>
<sequence>MYGSGLRLMEVVRLRVKDIDFDHYGVQIWQGKGGKNRQVTLAKELCDELKLQILVVIPFCIKKCSLRMAWTTVEQIKFMPI</sequence>
<proteinExistence type="predicted"/>
<dbReference type="AlphaFoldDB" id="A0A8H2PL49"/>